<dbReference type="Pfam" id="PF25390">
    <property type="entry name" value="WD40_RLD"/>
    <property type="match status" value="1"/>
</dbReference>
<dbReference type="PANTHER" id="PTHR44535">
    <property type="entry name" value="PROTEIN CBG16200"/>
    <property type="match status" value="1"/>
</dbReference>
<evidence type="ECO:0000256" key="2">
    <source>
        <dbReference type="ARBA" id="ARBA00004496"/>
    </source>
</evidence>
<dbReference type="InterPro" id="IPR009091">
    <property type="entry name" value="RCC1/BLIP-II"/>
</dbReference>
<evidence type="ECO:0000256" key="17">
    <source>
        <dbReference type="SAM" id="MobiDB-lite"/>
    </source>
</evidence>
<sequence length="888" mass="97977">MSALSRGNRGVSASSTSGETGVGGYERIKVVGKGSFGSAILYRRRADNTLVVLKEINMLELSVTERQLSLNEVVLLSRMDHPHIISYYDSFEENGILMIEMEYADGGTLAQYLARCTDYIPEAEILYMFEQMCSAVAYLHDNNVLHRDLKTANVFLTLDRNVKLGDFGISKLMGTETRFAGAQTVVGTPYYISPEMCEGRSYNAKSDVWALGCILYEMACLQKTFEGTNLPALITKIIRGDYEAIKGPYSTDVKLLVRDMLQVNPAERPSANEILATVQQYRGKKPGSDMTMRRLLDANYPPNCHSALYEFDLANVTLSAVSNLPPKIRVKQLSIGANHQALLTIDGAIYAWGNNKFGQLGLGHRESKDSPTRVTSLDGKEIRRVACGATFSVFCGDRGIAMVCGESRFSGNGRAGEDSLRPQLVNCLLREDIVDMSAGDEHVAAVCGGGQVYVWGNGKYGQLGTGCTDHVYHAQKIELPPHFFVINVKCGPDATALLTSCGTLIAMGSNKFNKLNLKTRFGFFAHLQNTKDDSENILSPMAVKAFNTRVVDVRLGHFHSGVLLESGHVHVFGRNVYGELGVGHCQPCDSSAPFKPVKALMSKTCVQLFCGDGFTVTATSDNELYFWGTKGVRRRLNDTITIEDLEQGTTHIVRSFSATSTTTQKSCSAKSRWGFKRDRPPTDDGLVEDVTTVPALALRLDATKSASGNRPFIKLSQVAGWSKRVFVVINTSPAAPMDNTNRYATMVSIDNYNRGRRQSAPELNKDGTVPTWVQNELDDSEVLNYTFHMTPKRRQNGWMTDPSSEELQLRSEIETLRLQVSQHTNAFQGHETEMKLLQQKVSELQQLHARNEPPPAYPTSAKNRHSATTKTVQNVGGHMPETKVCSIL</sequence>
<feature type="binding site" evidence="16">
    <location>
        <position position="54"/>
    </location>
    <ligand>
        <name>ATP</name>
        <dbReference type="ChEBI" id="CHEBI:30616"/>
    </ligand>
</feature>
<dbReference type="GO" id="GO:0005524">
    <property type="term" value="F:ATP binding"/>
    <property type="evidence" value="ECO:0007669"/>
    <property type="project" value="UniProtKB-UniRule"/>
</dbReference>
<evidence type="ECO:0000313" key="20">
    <source>
        <dbReference type="WBParaSite" id="Pan_g6390.t1"/>
    </source>
</evidence>
<evidence type="ECO:0000256" key="10">
    <source>
        <dbReference type="ARBA" id="ARBA00022737"/>
    </source>
</evidence>
<dbReference type="InterPro" id="IPR008271">
    <property type="entry name" value="Ser/Thr_kinase_AS"/>
</dbReference>
<dbReference type="Gene3D" id="3.30.200.20">
    <property type="entry name" value="Phosphorylase Kinase, domain 1"/>
    <property type="match status" value="1"/>
</dbReference>
<evidence type="ECO:0000256" key="1">
    <source>
        <dbReference type="ARBA" id="ARBA00001946"/>
    </source>
</evidence>
<dbReference type="InterPro" id="IPR051997">
    <property type="entry name" value="STK_NEK"/>
</dbReference>
<dbReference type="PROSITE" id="PS50012">
    <property type="entry name" value="RCC1_3"/>
    <property type="match status" value="3"/>
</dbReference>
<reference evidence="19" key="1">
    <citation type="journal article" date="2013" name="Genetics">
        <title>The draft genome and transcriptome of Panagrellus redivivus are shaped by the harsh demands of a free-living lifestyle.</title>
        <authorList>
            <person name="Srinivasan J."/>
            <person name="Dillman A.R."/>
            <person name="Macchietto M.G."/>
            <person name="Heikkinen L."/>
            <person name="Lakso M."/>
            <person name="Fracchia K.M."/>
            <person name="Antoshechkin I."/>
            <person name="Mortazavi A."/>
            <person name="Wong G."/>
            <person name="Sternberg P.W."/>
        </authorList>
    </citation>
    <scope>NUCLEOTIDE SEQUENCE [LARGE SCALE GENOMIC DNA]</scope>
    <source>
        <strain evidence="19">MT8872</strain>
    </source>
</reference>
<keyword evidence="8" id="KW-0808">Transferase</keyword>
<dbReference type="SUPFAM" id="SSF50985">
    <property type="entry name" value="RCC1/BLIP-II"/>
    <property type="match status" value="2"/>
</dbReference>
<dbReference type="FunFam" id="3.30.200.20:FF:000097">
    <property type="entry name" value="Probable serine/threonine-protein kinase nek1"/>
    <property type="match status" value="1"/>
</dbReference>
<evidence type="ECO:0000256" key="5">
    <source>
        <dbReference type="ARBA" id="ARBA00022490"/>
    </source>
</evidence>
<feature type="repeat" description="RCC1" evidence="15">
    <location>
        <begin position="567"/>
        <end position="621"/>
    </location>
</feature>
<evidence type="ECO:0000313" key="19">
    <source>
        <dbReference type="Proteomes" id="UP000492821"/>
    </source>
</evidence>
<dbReference type="InterPro" id="IPR011009">
    <property type="entry name" value="Kinase-like_dom_sf"/>
</dbReference>
<feature type="repeat" description="RCC1" evidence="15">
    <location>
        <begin position="347"/>
        <end position="398"/>
    </location>
</feature>
<accession>A0A7E4W2J0</accession>
<feature type="region of interest" description="Disordered" evidence="17">
    <location>
        <begin position="850"/>
        <end position="877"/>
    </location>
</feature>
<proteinExistence type="inferred from homology"/>
<keyword evidence="13 16" id="KW-0067">ATP-binding</keyword>
<dbReference type="WBParaSite" id="Pan_g6390.t1">
    <property type="protein sequence ID" value="Pan_g6390.t1"/>
    <property type="gene ID" value="Pan_g6390"/>
</dbReference>
<dbReference type="InterPro" id="IPR000719">
    <property type="entry name" value="Prot_kinase_dom"/>
</dbReference>
<evidence type="ECO:0000256" key="6">
    <source>
        <dbReference type="ARBA" id="ARBA00022527"/>
    </source>
</evidence>
<dbReference type="SMART" id="SM00220">
    <property type="entry name" value="S_TKc"/>
    <property type="match status" value="1"/>
</dbReference>
<dbReference type="Pfam" id="PF00069">
    <property type="entry name" value="Pkinase"/>
    <property type="match status" value="1"/>
</dbReference>
<dbReference type="CDD" id="cd08215">
    <property type="entry name" value="STKc_Nek"/>
    <property type="match status" value="1"/>
</dbReference>
<dbReference type="PRINTS" id="PR00633">
    <property type="entry name" value="RCCNDNSATION"/>
</dbReference>
<keyword evidence="10" id="KW-0677">Repeat</keyword>
<evidence type="ECO:0000256" key="13">
    <source>
        <dbReference type="ARBA" id="ARBA00022840"/>
    </source>
</evidence>
<dbReference type="PROSITE" id="PS50011">
    <property type="entry name" value="PROTEIN_KINASE_DOM"/>
    <property type="match status" value="1"/>
</dbReference>
<keyword evidence="7" id="KW-0597">Phosphoprotein</keyword>
<dbReference type="FunFam" id="1.10.510.10:FF:000262">
    <property type="entry name" value="Serine/threonine-protein kinase Nek8"/>
    <property type="match status" value="1"/>
</dbReference>
<dbReference type="InterPro" id="IPR017441">
    <property type="entry name" value="Protein_kinase_ATP_BS"/>
</dbReference>
<dbReference type="PROSITE" id="PS00108">
    <property type="entry name" value="PROTEIN_KINASE_ST"/>
    <property type="match status" value="1"/>
</dbReference>
<dbReference type="SUPFAM" id="SSF56112">
    <property type="entry name" value="Protein kinase-like (PK-like)"/>
    <property type="match status" value="1"/>
</dbReference>
<dbReference type="GO" id="GO:0046872">
    <property type="term" value="F:metal ion binding"/>
    <property type="evidence" value="ECO:0007669"/>
    <property type="project" value="UniProtKB-KW"/>
</dbReference>
<evidence type="ECO:0000256" key="15">
    <source>
        <dbReference type="PROSITE-ProRule" id="PRU00235"/>
    </source>
</evidence>
<keyword evidence="12" id="KW-0418">Kinase</keyword>
<evidence type="ECO:0000256" key="11">
    <source>
        <dbReference type="ARBA" id="ARBA00022741"/>
    </source>
</evidence>
<feature type="region of interest" description="Disordered" evidence="17">
    <location>
        <begin position="1"/>
        <end position="20"/>
    </location>
</feature>
<dbReference type="AlphaFoldDB" id="A0A7E4W2J0"/>
<dbReference type="GO" id="GO:0004674">
    <property type="term" value="F:protein serine/threonine kinase activity"/>
    <property type="evidence" value="ECO:0007669"/>
    <property type="project" value="UniProtKB-KW"/>
</dbReference>
<evidence type="ECO:0000256" key="4">
    <source>
        <dbReference type="ARBA" id="ARBA00012513"/>
    </source>
</evidence>
<reference evidence="20" key="2">
    <citation type="submission" date="2020-10" db="UniProtKB">
        <authorList>
            <consortium name="WormBaseParasite"/>
        </authorList>
    </citation>
    <scope>IDENTIFICATION</scope>
</reference>
<protein>
    <recommendedName>
        <fullName evidence="4">non-specific serine/threonine protein kinase</fullName>
        <ecNumber evidence="4">2.7.11.1</ecNumber>
    </recommendedName>
</protein>
<evidence type="ECO:0000256" key="16">
    <source>
        <dbReference type="PROSITE-ProRule" id="PRU10141"/>
    </source>
</evidence>
<dbReference type="GO" id="GO:0005737">
    <property type="term" value="C:cytoplasm"/>
    <property type="evidence" value="ECO:0007669"/>
    <property type="project" value="UniProtKB-SubCell"/>
</dbReference>
<evidence type="ECO:0000256" key="14">
    <source>
        <dbReference type="ARBA" id="ARBA00022842"/>
    </source>
</evidence>
<evidence type="ECO:0000256" key="9">
    <source>
        <dbReference type="ARBA" id="ARBA00022723"/>
    </source>
</evidence>
<feature type="repeat" description="RCC1" evidence="15">
    <location>
        <begin position="450"/>
        <end position="501"/>
    </location>
</feature>
<keyword evidence="9" id="KW-0479">Metal-binding</keyword>
<organism evidence="19 20">
    <name type="scientific">Panagrellus redivivus</name>
    <name type="common">Microworm</name>
    <dbReference type="NCBI Taxonomy" id="6233"/>
    <lineage>
        <taxon>Eukaryota</taxon>
        <taxon>Metazoa</taxon>
        <taxon>Ecdysozoa</taxon>
        <taxon>Nematoda</taxon>
        <taxon>Chromadorea</taxon>
        <taxon>Rhabditida</taxon>
        <taxon>Tylenchina</taxon>
        <taxon>Panagrolaimomorpha</taxon>
        <taxon>Panagrolaimoidea</taxon>
        <taxon>Panagrolaimidae</taxon>
        <taxon>Panagrellus</taxon>
    </lineage>
</organism>
<dbReference type="InterPro" id="IPR058923">
    <property type="entry name" value="RCC1-like_dom"/>
</dbReference>
<evidence type="ECO:0000259" key="18">
    <source>
        <dbReference type="PROSITE" id="PS50011"/>
    </source>
</evidence>
<comment type="subcellular location">
    <subcellularLocation>
        <location evidence="2">Cytoplasm</location>
    </subcellularLocation>
</comment>
<dbReference type="EC" id="2.7.11.1" evidence="4"/>
<dbReference type="InterPro" id="IPR000408">
    <property type="entry name" value="Reg_chr_condens"/>
</dbReference>
<keyword evidence="11 16" id="KW-0547">Nucleotide-binding</keyword>
<keyword evidence="5" id="KW-0963">Cytoplasm</keyword>
<dbReference type="Gene3D" id="2.130.10.30">
    <property type="entry name" value="Regulator of chromosome condensation 1/beta-lactamase-inhibitor protein II"/>
    <property type="match status" value="2"/>
</dbReference>
<comment type="cofactor">
    <cofactor evidence="1">
        <name>Mg(2+)</name>
        <dbReference type="ChEBI" id="CHEBI:18420"/>
    </cofactor>
</comment>
<evidence type="ECO:0000256" key="8">
    <source>
        <dbReference type="ARBA" id="ARBA00022679"/>
    </source>
</evidence>
<evidence type="ECO:0000256" key="3">
    <source>
        <dbReference type="ARBA" id="ARBA00010886"/>
    </source>
</evidence>
<dbReference type="Gene3D" id="1.10.510.10">
    <property type="entry name" value="Transferase(Phosphotransferase) domain 1"/>
    <property type="match status" value="1"/>
</dbReference>
<comment type="similarity">
    <text evidence="3">Belongs to the protein kinase superfamily. NEK Ser/Thr protein kinase family. NIMA subfamily.</text>
</comment>
<feature type="domain" description="Protein kinase" evidence="18">
    <location>
        <begin position="25"/>
        <end position="282"/>
    </location>
</feature>
<dbReference type="Proteomes" id="UP000492821">
    <property type="component" value="Unassembled WGS sequence"/>
</dbReference>
<evidence type="ECO:0000256" key="12">
    <source>
        <dbReference type="ARBA" id="ARBA00022777"/>
    </source>
</evidence>
<dbReference type="PANTHER" id="PTHR44535:SF5">
    <property type="entry name" value="PROTEIN KINASE DOMAIN-CONTAINING PROTEIN"/>
    <property type="match status" value="1"/>
</dbReference>
<keyword evidence="6" id="KW-0723">Serine/threonine-protein kinase</keyword>
<keyword evidence="14" id="KW-0460">Magnesium</keyword>
<evidence type="ECO:0000256" key="7">
    <source>
        <dbReference type="ARBA" id="ARBA00022553"/>
    </source>
</evidence>
<name>A0A7E4W2J0_PANRE</name>
<dbReference type="PROSITE" id="PS00107">
    <property type="entry name" value="PROTEIN_KINASE_ATP"/>
    <property type="match status" value="1"/>
</dbReference>
<keyword evidence="19" id="KW-1185">Reference proteome</keyword>